<feature type="compositionally biased region" description="Basic and acidic residues" evidence="1">
    <location>
        <begin position="362"/>
        <end position="377"/>
    </location>
</feature>
<feature type="region of interest" description="Disordered" evidence="1">
    <location>
        <begin position="349"/>
        <end position="398"/>
    </location>
</feature>
<evidence type="ECO:0000313" key="2">
    <source>
        <dbReference type="EMBL" id="CAK7264357.1"/>
    </source>
</evidence>
<keyword evidence="3" id="KW-1185">Reference proteome</keyword>
<dbReference type="EMBL" id="CAWUON010000006">
    <property type="protein sequence ID" value="CAK7264357.1"/>
    <property type="molecule type" value="Genomic_DNA"/>
</dbReference>
<accession>A0ABP0DAJ3</accession>
<feature type="compositionally biased region" description="Polar residues" evidence="1">
    <location>
        <begin position="261"/>
        <end position="270"/>
    </location>
</feature>
<feature type="compositionally biased region" description="Low complexity" evidence="1">
    <location>
        <begin position="387"/>
        <end position="397"/>
    </location>
</feature>
<reference evidence="2 3" key="1">
    <citation type="submission" date="2024-01" db="EMBL/GenBank/DDBJ databases">
        <authorList>
            <person name="Allen C."/>
            <person name="Tagirdzhanova G."/>
        </authorList>
    </citation>
    <scope>NUCLEOTIDE SEQUENCE [LARGE SCALE GENOMIC DNA]</scope>
    <source>
        <strain evidence="2 3">CBS 119000</strain>
    </source>
</reference>
<comment type="caution">
    <text evidence="2">The sequence shown here is derived from an EMBL/GenBank/DDBJ whole genome shotgun (WGS) entry which is preliminary data.</text>
</comment>
<feature type="region of interest" description="Disordered" evidence="1">
    <location>
        <begin position="246"/>
        <end position="271"/>
    </location>
</feature>
<protein>
    <recommendedName>
        <fullName evidence="4">Serine-threonine rich protein</fullName>
    </recommendedName>
</protein>
<dbReference type="Proteomes" id="UP001642502">
    <property type="component" value="Unassembled WGS sequence"/>
</dbReference>
<feature type="compositionally biased region" description="Low complexity" evidence="1">
    <location>
        <begin position="642"/>
        <end position="675"/>
    </location>
</feature>
<evidence type="ECO:0000313" key="3">
    <source>
        <dbReference type="Proteomes" id="UP001642502"/>
    </source>
</evidence>
<feature type="region of interest" description="Disordered" evidence="1">
    <location>
        <begin position="455"/>
        <end position="481"/>
    </location>
</feature>
<feature type="region of interest" description="Disordered" evidence="1">
    <location>
        <begin position="564"/>
        <end position="607"/>
    </location>
</feature>
<organism evidence="2 3">
    <name type="scientific">Sporothrix epigloea</name>
    <dbReference type="NCBI Taxonomy" id="1892477"/>
    <lineage>
        <taxon>Eukaryota</taxon>
        <taxon>Fungi</taxon>
        <taxon>Dikarya</taxon>
        <taxon>Ascomycota</taxon>
        <taxon>Pezizomycotina</taxon>
        <taxon>Sordariomycetes</taxon>
        <taxon>Sordariomycetidae</taxon>
        <taxon>Ophiostomatales</taxon>
        <taxon>Ophiostomataceae</taxon>
        <taxon>Sporothrix</taxon>
    </lineage>
</organism>
<feature type="compositionally biased region" description="Basic and acidic residues" evidence="1">
    <location>
        <begin position="564"/>
        <end position="573"/>
    </location>
</feature>
<feature type="compositionally biased region" description="Polar residues" evidence="1">
    <location>
        <begin position="349"/>
        <end position="361"/>
    </location>
</feature>
<evidence type="ECO:0008006" key="4">
    <source>
        <dbReference type="Google" id="ProtNLM"/>
    </source>
</evidence>
<proteinExistence type="predicted"/>
<name>A0ABP0DAJ3_9PEZI</name>
<feature type="compositionally biased region" description="Basic and acidic residues" evidence="1">
    <location>
        <begin position="458"/>
        <end position="472"/>
    </location>
</feature>
<evidence type="ECO:0000256" key="1">
    <source>
        <dbReference type="SAM" id="MobiDB-lite"/>
    </source>
</evidence>
<sequence>MLSNSAPTLAPAARLARMCPRRHRAFVTLGSFTMLSQRIQAQQQMRGFGFHWWANHIDREHRHEIRERYRAMRHQFSDAMNRKTGWERQHANDAESSQVYHRYAHHYWQPRRCFDFGRHRRYCPNKERASKSWLSKGGDIASTQPGHSIEDVERTAWGHLLFRDGEARQTTWQSSFDDIREYLTKRQKEILDQIPFEIAHSKPGKPDAISKSASYSAVDCTATVPEQVDTEVDYVIDPITNRKVTKSSAKSTPDEADYMTPTYTSPSDQPTAEAEFCVKSVTENDKSLENVPRIASATNSMNDNQLVAEDQKLNYDEPANYKTIEDENFNCKAPETVVEATETTKVNSLDNSSYRKLNTEPTPKDAAPDSWYGRKDPTSNLDGGKHSATSSRSSLETSMDRINAEHDAIDKLASISVKAATSRLRRHVTDAEREQALHDSDCKEPQSFEKLSVEGLGEEGKVRTPAQTHERTQSTTAKAPVSKAAPAVESFVYKILAYDPSTNTMDMAETSSAIPDTESPLSTSEVLLCLSSPAKFFPYFATLRTQGFEIVAGSGDVLIFRKKEESSSSHEKLSQPYCKEAQTRDGSSAAINPIDMTGKKGHLSPSSANFVSPTGYVNLDLPPLHENEPTTRSDLPPPPTAPASSILPSTATSATSSVSATQSSATTATASASPSRFQSGIGVRREEPVYSGARLGATDSPQKPSVVKRMVVGATWMAGISYAVGVVSEYAKNY</sequence>
<gene>
    <name evidence="2" type="ORF">SEPCBS119000_000958</name>
</gene>
<feature type="region of interest" description="Disordered" evidence="1">
    <location>
        <begin position="619"/>
        <end position="683"/>
    </location>
</feature>